<feature type="signal peptide" evidence="1">
    <location>
        <begin position="1"/>
        <end position="23"/>
    </location>
</feature>
<sequence length="222" mass="23509">MARSPLLLLAALLTLAACSPAIMTPVRLSEIITVGDTGAPREIEATLRIPLPASADCKAEIAAHVAKLAEIMPASGGTCYTDMAAPHAEIDTKVWVIRAESERPERAGLVLEVAAATDRGKVYDLTVFSGVTLDAIERQLGMDDAVTDPEIVFGIENDLGRDMGVQFSGAFYQNRPAKADAGILLADKEKSLVRLSDVSTAVVAGGNGDAFMSVFDVHWRAE</sequence>
<dbReference type="Proteomes" id="UP001177080">
    <property type="component" value="Unassembled WGS sequence"/>
</dbReference>
<evidence type="ECO:0000256" key="1">
    <source>
        <dbReference type="SAM" id="SignalP"/>
    </source>
</evidence>
<organism evidence="3 4">
    <name type="scientific">Shinella curvata</name>
    <dbReference type="NCBI Taxonomy" id="1817964"/>
    <lineage>
        <taxon>Bacteria</taxon>
        <taxon>Pseudomonadati</taxon>
        <taxon>Pseudomonadota</taxon>
        <taxon>Alphaproteobacteria</taxon>
        <taxon>Hyphomicrobiales</taxon>
        <taxon>Rhizobiaceae</taxon>
        <taxon>Shinella</taxon>
    </lineage>
</organism>
<dbReference type="EMBL" id="WHSC02000002">
    <property type="protein sequence ID" value="MDO6120443.1"/>
    <property type="molecule type" value="Genomic_DNA"/>
</dbReference>
<dbReference type="InterPro" id="IPR055847">
    <property type="entry name" value="DUF7424"/>
</dbReference>
<feature type="domain" description="DUF7424" evidence="2">
    <location>
        <begin position="22"/>
        <end position="204"/>
    </location>
</feature>
<feature type="chain" id="PRO_5046666171" description="DUF7424 domain-containing protein" evidence="1">
    <location>
        <begin position="24"/>
        <end position="222"/>
    </location>
</feature>
<evidence type="ECO:0000313" key="4">
    <source>
        <dbReference type="Proteomes" id="UP001177080"/>
    </source>
</evidence>
<evidence type="ECO:0000259" key="2">
    <source>
        <dbReference type="Pfam" id="PF24199"/>
    </source>
</evidence>
<comment type="caution">
    <text evidence="3">The sequence shown here is derived from an EMBL/GenBank/DDBJ whole genome shotgun (WGS) entry which is preliminary data.</text>
</comment>
<keyword evidence="4" id="KW-1185">Reference proteome</keyword>
<keyword evidence="1" id="KW-0732">Signal</keyword>
<proteinExistence type="predicted"/>
<dbReference type="RefSeq" id="WP_244762098.1">
    <property type="nucleotide sequence ID" value="NZ_JALJCJ010000004.1"/>
</dbReference>
<name>A0ABT8X9Z7_9HYPH</name>
<evidence type="ECO:0000313" key="3">
    <source>
        <dbReference type="EMBL" id="MDO6120443.1"/>
    </source>
</evidence>
<accession>A0ABT8X9Z7</accession>
<reference evidence="3" key="1">
    <citation type="submission" date="2022-04" db="EMBL/GenBank/DDBJ databases">
        <title>Shinella lacus sp. nov., a novel member of the genus Shinella from water.</title>
        <authorList>
            <person name="Deng Y."/>
        </authorList>
    </citation>
    <scope>NUCLEOTIDE SEQUENCE</scope>
    <source>
        <strain evidence="3">JCM 31239</strain>
    </source>
</reference>
<protein>
    <recommendedName>
        <fullName evidence="2">DUF7424 domain-containing protein</fullName>
    </recommendedName>
</protein>
<dbReference type="Pfam" id="PF24199">
    <property type="entry name" value="DUF7424"/>
    <property type="match status" value="1"/>
</dbReference>
<dbReference type="PROSITE" id="PS51257">
    <property type="entry name" value="PROKAR_LIPOPROTEIN"/>
    <property type="match status" value="1"/>
</dbReference>
<gene>
    <name evidence="3" type="ORF">GB928_004530</name>
</gene>